<sequence>MQDTTAYARNAATSPRATWHDVRRWAASVGLTSADALAQWLDDITVDRVSQLDPYEMALVRDLQQYALAVQLDGGPTAPWRLASLYRPVLDALRDLDVRARLDRLERDDHVPSTDARHWDEPLVNPLAPEANILWPASPVTVTARIAQTVHQAFGYRPLDLRTFITSLAGTSPRDQTPKRRTAGDEVGAQLRTMDTSINHALDDLLGLRADPNAPPLAPLDEVDMARTRWPSVTPGHIDPPLMIAVGSGLFHGTPTHVAWLRSGPGIIGGVVVDDATGNVVDTDGVAAEEDTPDIGFGVYAPETRRTIARASGNQHRVVADFLADFARAARDGQFAAVGLLPVVPSESPMVGWVDHDVERIDYGRVVEPAEVLAALSARVRNGAIQDMQRAIASVGGLTRRVAEAYTGNILQANVPKEVRQLLAVQSASRACMPGATLAQRRLVLDAAAVLGVPVTSESTIESLCVASARAAARLYGGLQP</sequence>
<accession>A0A2U7UG26</accession>
<evidence type="ECO:0000313" key="1">
    <source>
        <dbReference type="EMBL" id="AVK77453.1"/>
    </source>
</evidence>
<dbReference type="RefSeq" id="YP_009481449.1">
    <property type="nucleotide sequence ID" value="NC_037665.1"/>
</dbReference>
<proteinExistence type="predicted"/>
<protein>
    <submittedName>
        <fullName evidence="1">Uncharacterized protein</fullName>
    </submittedName>
</protein>
<dbReference type="GeneID" id="36841908"/>
<dbReference type="Proteomes" id="UP000249758">
    <property type="component" value="Segment"/>
</dbReference>
<organism evidence="1">
    <name type="scientific">Pandoravirus macleodensis</name>
    <dbReference type="NCBI Taxonomy" id="2107707"/>
    <lineage>
        <taxon>Viruses</taxon>
        <taxon>Pandoravirus</taxon>
    </lineage>
</organism>
<reference evidence="1" key="1">
    <citation type="journal article" date="2018" name="Nat. Commun.">
        <title>Diversity and evolution of the emerging Pandoraviridae family.</title>
        <authorList>
            <person name="Legendre M."/>
            <person name="Fabre E."/>
            <person name="Poirot O."/>
            <person name="Jeudy S."/>
            <person name="Lartigue A."/>
            <person name="Alempic J.M."/>
            <person name="Beucher L."/>
            <person name="Philippe N."/>
            <person name="Bertaux L."/>
            <person name="Christo-Foroux E."/>
            <person name="Labadie K."/>
            <person name="Coute Y."/>
            <person name="Abergel C."/>
            <person name="Claverie J.M."/>
        </authorList>
    </citation>
    <scope>NUCLEOTIDE SEQUENCE [LARGE SCALE GENOMIC DNA]</scope>
    <source>
        <strain evidence="1">Macleodensis</strain>
    </source>
</reference>
<name>A0A2U7UG26_9VIRU</name>
<dbReference type="EMBL" id="MG011691">
    <property type="protein sequence ID" value="AVK77453.1"/>
    <property type="molecule type" value="Genomic_DNA"/>
</dbReference>
<gene>
    <name evidence="1" type="ORF">pmac_cds_765</name>
</gene>
<dbReference type="KEGG" id="vg:36841908"/>